<evidence type="ECO:0000313" key="3">
    <source>
        <dbReference type="Proteomes" id="UP001159405"/>
    </source>
</evidence>
<sequence length="187" mass="21309">MKFLFLLSKSWHITNIAPMHQLSCVQTKRKIGSMTTSTRSLSKRHSVTSWSSYEILTLGRENNYIYTIKTGLDSLEGTEATYRMSRSHEQFEQQNITNNVKAVLGPKTWSHQNWFDENHESISAPLDAKNKANAEWQRDQSSTSKNEKIQRPKVQSADRTQENARPLVAEEGSTIQTSTTQNSSSMP</sequence>
<keyword evidence="3" id="KW-1185">Reference proteome</keyword>
<reference evidence="2 3" key="1">
    <citation type="submission" date="2022-05" db="EMBL/GenBank/DDBJ databases">
        <authorList>
            <consortium name="Genoscope - CEA"/>
            <person name="William W."/>
        </authorList>
    </citation>
    <scope>NUCLEOTIDE SEQUENCE [LARGE SCALE GENOMIC DNA]</scope>
</reference>
<feature type="compositionally biased region" description="Low complexity" evidence="1">
    <location>
        <begin position="173"/>
        <end position="187"/>
    </location>
</feature>
<protein>
    <submittedName>
        <fullName evidence="2">Uncharacterized protein</fullName>
    </submittedName>
</protein>
<name>A0ABN8QHX3_9CNID</name>
<organism evidence="2 3">
    <name type="scientific">Porites lobata</name>
    <dbReference type="NCBI Taxonomy" id="104759"/>
    <lineage>
        <taxon>Eukaryota</taxon>
        <taxon>Metazoa</taxon>
        <taxon>Cnidaria</taxon>
        <taxon>Anthozoa</taxon>
        <taxon>Hexacorallia</taxon>
        <taxon>Scleractinia</taxon>
        <taxon>Fungiina</taxon>
        <taxon>Poritidae</taxon>
        <taxon>Porites</taxon>
    </lineage>
</organism>
<dbReference type="Proteomes" id="UP001159405">
    <property type="component" value="Unassembled WGS sequence"/>
</dbReference>
<comment type="caution">
    <text evidence="2">The sequence shown here is derived from an EMBL/GenBank/DDBJ whole genome shotgun (WGS) entry which is preliminary data.</text>
</comment>
<accession>A0ABN8QHX3</accession>
<proteinExistence type="predicted"/>
<dbReference type="EMBL" id="CALNXK010000125">
    <property type="protein sequence ID" value="CAH3163066.1"/>
    <property type="molecule type" value="Genomic_DNA"/>
</dbReference>
<gene>
    <name evidence="2" type="ORF">PLOB_00005575</name>
</gene>
<feature type="region of interest" description="Disordered" evidence="1">
    <location>
        <begin position="131"/>
        <end position="187"/>
    </location>
</feature>
<evidence type="ECO:0000256" key="1">
    <source>
        <dbReference type="SAM" id="MobiDB-lite"/>
    </source>
</evidence>
<evidence type="ECO:0000313" key="2">
    <source>
        <dbReference type="EMBL" id="CAH3163066.1"/>
    </source>
</evidence>